<organism evidence="5 6">
    <name type="scientific">Xiashengella succiniciproducens</name>
    <dbReference type="NCBI Taxonomy" id="2949635"/>
    <lineage>
        <taxon>Bacteria</taxon>
        <taxon>Pseudomonadati</taxon>
        <taxon>Bacteroidota</taxon>
        <taxon>Bacteroidia</taxon>
        <taxon>Marinilabiliales</taxon>
        <taxon>Marinilabiliaceae</taxon>
        <taxon>Xiashengella</taxon>
    </lineage>
</organism>
<reference evidence="5" key="2">
    <citation type="submission" date="2022-06" db="EMBL/GenBank/DDBJ databases">
        <title>Xiashengella guii gen. nov. sp. nov., a bacterium isolated form anaerobic digestion tank.</title>
        <authorList>
            <person name="Huang H."/>
        </authorList>
    </citation>
    <scope>NUCLEOTIDE SEQUENCE</scope>
    <source>
        <strain evidence="5">Ai-910</strain>
    </source>
</reference>
<sequence>MYKSLNIGKNKLGDKGQIITGITTGKNDIFLKLWHELSRNKINLDLINISDFSENKNWIPYSKGGNFRKWYGNLEYFVNWNRKTEFNRSKTTLQHLYFKEGFTWSFITTGKFNARILPKGFLWDVAGSPAIFENDKQKYSYLALVNSNLCQKILDIFNPTMNYQSIDVQNIPLDDNILNTNISEITENCYSISKKDWDSREISWDFEQSPLLGIREQGVVESDKGFVDREKGLGNSGKGSVSLKAAYEAWVAEVSQDFFQLHTNEEELNRIFIDIYGLQDELTPEVALKDITILQDELKAEDLEALEPAFRAGEKVVLPIQANVVMQQFLSYLVGTLLGRYRLGRKGLHIAHPNPTDEELAPYPVDNVALPFQMEIDEDAIIPIMGSTCAFPDDAVKRVDDIIHRIWGDASHTENLNFINQCLGMDYEKWMCEQFWAYHISGTMYKKKPIYWLFCSNPKSPQKSAFRVLVYMHRMDAYTVQKILRNYLHPHIEYVKGKYEEMHANEANLTKQEFKAYENLAKQISELKEYEQKLKEVANQQITFDLDDGVKVNYAKFEGVVAVIK</sequence>
<keyword evidence="3" id="KW-0808">Transferase</keyword>
<dbReference type="PANTHER" id="PTHR33841:SF1">
    <property type="entry name" value="DNA METHYLTRANSFERASE A"/>
    <property type="match status" value="1"/>
</dbReference>
<comment type="catalytic activity">
    <reaction evidence="4">
        <text>a 2'-deoxyadenosine in DNA + S-adenosyl-L-methionine = an N(6)-methyl-2'-deoxyadenosine in DNA + S-adenosyl-L-homocysteine + H(+)</text>
        <dbReference type="Rhea" id="RHEA:15197"/>
        <dbReference type="Rhea" id="RHEA-COMP:12418"/>
        <dbReference type="Rhea" id="RHEA-COMP:12419"/>
        <dbReference type="ChEBI" id="CHEBI:15378"/>
        <dbReference type="ChEBI" id="CHEBI:57856"/>
        <dbReference type="ChEBI" id="CHEBI:59789"/>
        <dbReference type="ChEBI" id="CHEBI:90615"/>
        <dbReference type="ChEBI" id="CHEBI:90616"/>
        <dbReference type="EC" id="2.1.1.72"/>
    </reaction>
</comment>
<name>A0A9J6ZSG8_9BACT</name>
<dbReference type="GO" id="GO:0032259">
    <property type="term" value="P:methylation"/>
    <property type="evidence" value="ECO:0007669"/>
    <property type="project" value="UniProtKB-KW"/>
</dbReference>
<dbReference type="RefSeq" id="WP_250725044.1">
    <property type="nucleotide sequence ID" value="NZ_CP098400.1"/>
</dbReference>
<evidence type="ECO:0000256" key="2">
    <source>
        <dbReference type="ARBA" id="ARBA00022603"/>
    </source>
</evidence>
<proteinExistence type="predicted"/>
<dbReference type="AlphaFoldDB" id="A0A9J6ZSG8"/>
<evidence type="ECO:0000313" key="5">
    <source>
        <dbReference type="EMBL" id="URW80671.1"/>
    </source>
</evidence>
<dbReference type="EC" id="2.1.1.72" evidence="1"/>
<accession>A0A9J6ZSG8</accession>
<evidence type="ECO:0000313" key="6">
    <source>
        <dbReference type="Proteomes" id="UP001056426"/>
    </source>
</evidence>
<dbReference type="Proteomes" id="UP001056426">
    <property type="component" value="Chromosome"/>
</dbReference>
<keyword evidence="6" id="KW-1185">Reference proteome</keyword>
<gene>
    <name evidence="5" type="ORF">M9189_04815</name>
</gene>
<dbReference type="InterPro" id="IPR050953">
    <property type="entry name" value="N4_N6_ade-DNA_methylase"/>
</dbReference>
<evidence type="ECO:0000256" key="3">
    <source>
        <dbReference type="ARBA" id="ARBA00022679"/>
    </source>
</evidence>
<evidence type="ECO:0000256" key="1">
    <source>
        <dbReference type="ARBA" id="ARBA00011900"/>
    </source>
</evidence>
<dbReference type="EMBL" id="CP098400">
    <property type="protein sequence ID" value="URW80671.1"/>
    <property type="molecule type" value="Genomic_DNA"/>
</dbReference>
<evidence type="ECO:0000256" key="4">
    <source>
        <dbReference type="ARBA" id="ARBA00047942"/>
    </source>
</evidence>
<protein>
    <recommendedName>
        <fullName evidence="1">site-specific DNA-methyltransferase (adenine-specific)</fullName>
        <ecNumber evidence="1">2.1.1.72</ecNumber>
    </recommendedName>
</protein>
<reference evidence="5" key="1">
    <citation type="submission" date="2022-05" db="EMBL/GenBank/DDBJ databases">
        <authorList>
            <person name="Sun X."/>
        </authorList>
    </citation>
    <scope>NUCLEOTIDE SEQUENCE</scope>
    <source>
        <strain evidence="5">Ai-910</strain>
    </source>
</reference>
<dbReference type="PANTHER" id="PTHR33841">
    <property type="entry name" value="DNA METHYLTRANSFERASE YEEA-RELATED"/>
    <property type="match status" value="1"/>
</dbReference>
<keyword evidence="2" id="KW-0489">Methyltransferase</keyword>
<dbReference type="GO" id="GO:0009007">
    <property type="term" value="F:site-specific DNA-methyltransferase (adenine-specific) activity"/>
    <property type="evidence" value="ECO:0007669"/>
    <property type="project" value="UniProtKB-EC"/>
</dbReference>
<dbReference type="KEGG" id="alkq:M9189_04815"/>
<dbReference type="REBASE" id="635557">
    <property type="entry name" value="Asp910ORF4815P"/>
</dbReference>